<dbReference type="GO" id="GO:0006629">
    <property type="term" value="P:lipid metabolic process"/>
    <property type="evidence" value="ECO:0007669"/>
    <property type="project" value="TreeGrafter"/>
</dbReference>
<name>A0A175VTG9_9PEZI</name>
<dbReference type="Pfam" id="PF18647">
    <property type="entry name" value="Fungal_lectin_2"/>
    <property type="match status" value="1"/>
</dbReference>
<feature type="chain" id="PRO_5014045984" evidence="1">
    <location>
        <begin position="21"/>
        <end position="688"/>
    </location>
</feature>
<accession>A0A175VTG9</accession>
<feature type="domain" description="SGNH hydrolase-type esterase" evidence="2">
    <location>
        <begin position="65"/>
        <end position="273"/>
    </location>
</feature>
<dbReference type="Gene3D" id="3.40.50.1110">
    <property type="entry name" value="SGNH hydrolase"/>
    <property type="match status" value="1"/>
</dbReference>
<sequence length="688" mass="77801">MHSQGAALAAFLGCLAVGSAHVIPAGPPGPSQATTQHSKPRTGLTTLVRRDDDPTDFSWIKRFSAIGDSFTAGIGAGTPLGSFIHDRPDWKCSRYDRAYPVVVYDALGPAVEEFNFRACSGDRSVQIYDQVLDLPEDNNFVIMTAGGNDLCLAGMIKKCVFLPFDGETACQEIINKAQENIDTILRPNLKQILQALNNKMADDGIVVYNGYAKFFDTTDEKCANEQNWKFNKLNWWKIWPFYPSPFELTKEYREQFNNLVDGINEAIKAVVAEIAADSNIKYKIGFSDWDPWPREVEGQYCDPKSTGKYPDPEQPNLQFFKPNTQKGSSRDVHDGDSLKKRDLWNITDVEALELQERTRRELNERSIYDSLLYKSANPRAVALKKLDPRNPSPPNCPGDSDWGIDPPLGIGLPDSFGKNFHPNEAGHITIASFALETLVEQRAKVLGVDSPVCQIEDEFKCWKQEGRRKYARADLMDKNYKHFCNEFVKQPPNTKGWTAKNTYQKGTPEEHTFILQLGDVSEFNKASCLDSFARIIHGCDGNDPANPMNWKFGGRYVRGEYTYELNVERDRPWPIIFEPRGLCGALDNWILFFPVWSSYVIYGAGWATDDWGQETLLKECKACFGLGITLWRFDYFDKPDALGMEWKAEFNTPILVKDRCFNNQKIAHNAGGNWNSINNIKEPGCGWL</sequence>
<keyword evidence="5" id="KW-1185">Reference proteome</keyword>
<evidence type="ECO:0000313" key="5">
    <source>
        <dbReference type="Proteomes" id="UP000078237"/>
    </source>
</evidence>
<dbReference type="VEuPathDB" id="FungiDB:MMYC01_209786"/>
<evidence type="ECO:0000256" key="1">
    <source>
        <dbReference type="SAM" id="SignalP"/>
    </source>
</evidence>
<dbReference type="AlphaFoldDB" id="A0A175VTG9"/>
<dbReference type="Proteomes" id="UP000078237">
    <property type="component" value="Unassembled WGS sequence"/>
</dbReference>
<dbReference type="PANTHER" id="PTHR37981">
    <property type="entry name" value="LIPASE 2"/>
    <property type="match status" value="1"/>
</dbReference>
<evidence type="ECO:0000313" key="3">
    <source>
        <dbReference type="EMBL" id="KXX73816.1"/>
    </source>
</evidence>
<evidence type="ECO:0000259" key="2">
    <source>
        <dbReference type="Pfam" id="PF13472"/>
    </source>
</evidence>
<organism evidence="4 5">
    <name type="scientific">Madurella mycetomatis</name>
    <dbReference type="NCBI Taxonomy" id="100816"/>
    <lineage>
        <taxon>Eukaryota</taxon>
        <taxon>Fungi</taxon>
        <taxon>Dikarya</taxon>
        <taxon>Ascomycota</taxon>
        <taxon>Pezizomycotina</taxon>
        <taxon>Sordariomycetes</taxon>
        <taxon>Sordariomycetidae</taxon>
        <taxon>Sordariales</taxon>
        <taxon>Sordariales incertae sedis</taxon>
        <taxon>Madurella</taxon>
    </lineage>
</organism>
<dbReference type="PANTHER" id="PTHR37981:SF1">
    <property type="entry name" value="SGNH HYDROLASE-TYPE ESTERASE DOMAIN-CONTAINING PROTEIN"/>
    <property type="match status" value="1"/>
</dbReference>
<dbReference type="InterPro" id="IPR036514">
    <property type="entry name" value="SGNH_hydro_sf"/>
</dbReference>
<dbReference type="Pfam" id="PF13472">
    <property type="entry name" value="Lipase_GDSL_2"/>
    <property type="match status" value="1"/>
</dbReference>
<keyword evidence="1" id="KW-0732">Signal</keyword>
<reference evidence="5" key="2">
    <citation type="submission" date="2015-06" db="EMBL/GenBank/DDBJ databases">
        <authorList>
            <person name="van de Sande W.W.J."/>
        </authorList>
    </citation>
    <scope>NUCLEOTIDE SEQUENCE [LARGE SCALE GENOMIC DNA]</scope>
    <source>
        <strain evidence="5">mm55</strain>
    </source>
</reference>
<gene>
    <name evidence="4" type="ORF">MMYC01_208648</name>
    <name evidence="3" type="ORF">MMYC01_209786</name>
</gene>
<dbReference type="OrthoDB" id="1896086at2759"/>
<comment type="caution">
    <text evidence="4">The sequence shown here is derived from an EMBL/GenBank/DDBJ whole genome shotgun (WGS) entry which is preliminary data.</text>
</comment>
<evidence type="ECO:0000313" key="4">
    <source>
        <dbReference type="EMBL" id="KXX74817.1"/>
    </source>
</evidence>
<reference evidence="4" key="1">
    <citation type="submission" date="2015-06" db="EMBL/GenBank/DDBJ databases">
        <authorList>
            <person name="Hoefler B.C."/>
            <person name="Straight P.D."/>
        </authorList>
    </citation>
    <scope>NUCLEOTIDE SEQUENCE [LARGE SCALE GENOMIC DNA]</scope>
    <source>
        <strain evidence="4">Mm55</strain>
    </source>
</reference>
<reference evidence="4 5" key="3">
    <citation type="submission" date="2016-01" db="EMBL/GenBank/DDBJ databases">
        <title>Madurella mycetomatis genome sequencing.</title>
        <authorList>
            <person name="Van De Sande W."/>
        </authorList>
    </citation>
    <scope>NUCLEOTIDE SEQUENCE [LARGE SCALE GENOMIC DNA]</scope>
    <source>
        <strain evidence="4">Mm55</strain>
        <strain evidence="5">mm55</strain>
    </source>
</reference>
<feature type="signal peptide" evidence="1">
    <location>
        <begin position="1"/>
        <end position="20"/>
    </location>
</feature>
<dbReference type="CDD" id="cd01823">
    <property type="entry name" value="SEST_like"/>
    <property type="match status" value="1"/>
</dbReference>
<dbReference type="GO" id="GO:0016788">
    <property type="term" value="F:hydrolase activity, acting on ester bonds"/>
    <property type="evidence" value="ECO:0007669"/>
    <property type="project" value="InterPro"/>
</dbReference>
<dbReference type="InterPro" id="IPR037460">
    <property type="entry name" value="SEST-like"/>
</dbReference>
<dbReference type="SUPFAM" id="SSF52266">
    <property type="entry name" value="SGNH hydrolase"/>
    <property type="match status" value="1"/>
</dbReference>
<dbReference type="InterPro" id="IPR013830">
    <property type="entry name" value="SGNH_hydro"/>
</dbReference>
<protein>
    <submittedName>
        <fullName evidence="4">Lipase</fullName>
    </submittedName>
</protein>
<dbReference type="EMBL" id="LCTW02000318">
    <property type="protein sequence ID" value="KXX74817.1"/>
    <property type="molecule type" value="Genomic_DNA"/>
</dbReference>
<dbReference type="EMBL" id="LCTW02000419">
    <property type="protein sequence ID" value="KXX73816.1"/>
    <property type="molecule type" value="Genomic_DNA"/>
</dbReference>
<proteinExistence type="predicted"/>
<dbReference type="VEuPathDB" id="FungiDB:MMYC01_208648"/>
<dbReference type="STRING" id="100816.A0A175VTG9"/>